<reference evidence="2" key="1">
    <citation type="submission" date="2022-01" db="EMBL/GenBank/DDBJ databases">
        <authorList>
            <person name="King R."/>
        </authorList>
    </citation>
    <scope>NUCLEOTIDE SEQUENCE</scope>
</reference>
<dbReference type="PANTHER" id="PTHR22708:SF0">
    <property type="entry name" value="LEUCINE-RICH REPEAT-CONTAINING PROTEIN 56"/>
    <property type="match status" value="1"/>
</dbReference>
<sequence>MPEQELPDEFIKPLLSPSNSSLSSNSSDIILINANYIRDSRSVSISSNSTNIQDDESLDINSNNINLNSIRNVRSRHVEEEEDEKYEPIKLPTEPTLEELLRQVTGKSDIATVEQVKLRIISSAISLQRLPYFMPHLRHLTLEGSLLFSLRDLGCDLTSLAYLNISRCGLKSLDGTNGLSTLIELVADHNQIEDAGPCSNLPQIRKISLKCNKIKDFHGMMFLGLCLNLNVLDLTNNGITQKENYRQIVRSHIPHLAILDQTAYEDVNDELKIELLRLDYQNVICSNQILKTVNSRIEDMNRLQFTEERPSSAQTISPQILPVTHISIGKRPTTSDGTKAKHDVSVGEAVCGSIIAKARKPKKLRTAWGDSMSSSSSSSFSSTDSSSHTTPMRSKFNERNRRNTVESTDVLLENSKNLRERSRDFRGKYKNY</sequence>
<name>A0A9N9WSG6_9DIPT</name>
<evidence type="ECO:0008006" key="4">
    <source>
        <dbReference type="Google" id="ProtNLM"/>
    </source>
</evidence>
<organism evidence="2 3">
    <name type="scientific">Chironomus riparius</name>
    <dbReference type="NCBI Taxonomy" id="315576"/>
    <lineage>
        <taxon>Eukaryota</taxon>
        <taxon>Metazoa</taxon>
        <taxon>Ecdysozoa</taxon>
        <taxon>Arthropoda</taxon>
        <taxon>Hexapoda</taxon>
        <taxon>Insecta</taxon>
        <taxon>Pterygota</taxon>
        <taxon>Neoptera</taxon>
        <taxon>Endopterygota</taxon>
        <taxon>Diptera</taxon>
        <taxon>Nematocera</taxon>
        <taxon>Chironomoidea</taxon>
        <taxon>Chironomidae</taxon>
        <taxon>Chironominae</taxon>
        <taxon>Chironomus</taxon>
    </lineage>
</organism>
<feature type="compositionally biased region" description="Basic and acidic residues" evidence="1">
    <location>
        <begin position="416"/>
        <end position="432"/>
    </location>
</feature>
<evidence type="ECO:0000256" key="1">
    <source>
        <dbReference type="SAM" id="MobiDB-lite"/>
    </source>
</evidence>
<dbReference type="Pfam" id="PF14580">
    <property type="entry name" value="LRR_9"/>
    <property type="match status" value="1"/>
</dbReference>
<feature type="region of interest" description="Disordered" evidence="1">
    <location>
        <begin position="365"/>
        <end position="432"/>
    </location>
</feature>
<gene>
    <name evidence="2" type="ORF">CHIRRI_LOCUS5324</name>
</gene>
<dbReference type="AlphaFoldDB" id="A0A9N9WSG6"/>
<dbReference type="Gene3D" id="3.80.10.10">
    <property type="entry name" value="Ribonuclease Inhibitor"/>
    <property type="match status" value="1"/>
</dbReference>
<keyword evidence="3" id="KW-1185">Reference proteome</keyword>
<dbReference type="EMBL" id="OU895878">
    <property type="protein sequence ID" value="CAG9802413.1"/>
    <property type="molecule type" value="Genomic_DNA"/>
</dbReference>
<accession>A0A9N9WSG6</accession>
<dbReference type="PANTHER" id="PTHR22708">
    <property type="entry name" value="LEUCINE-RICH REPEAT-CONTAINING PROTEIN 56"/>
    <property type="match status" value="1"/>
</dbReference>
<feature type="compositionally biased region" description="Low complexity" evidence="1">
    <location>
        <begin position="371"/>
        <end position="387"/>
    </location>
</feature>
<dbReference type="InterPro" id="IPR040091">
    <property type="entry name" value="LRRC56"/>
</dbReference>
<evidence type="ECO:0000313" key="3">
    <source>
        <dbReference type="Proteomes" id="UP001153620"/>
    </source>
</evidence>
<proteinExistence type="predicted"/>
<protein>
    <recommendedName>
        <fullName evidence="4">Leucine-rich repeat-containing protein 56</fullName>
    </recommendedName>
</protein>
<dbReference type="InterPro" id="IPR032675">
    <property type="entry name" value="LRR_dom_sf"/>
</dbReference>
<evidence type="ECO:0000313" key="2">
    <source>
        <dbReference type="EMBL" id="CAG9802413.1"/>
    </source>
</evidence>
<reference evidence="2" key="2">
    <citation type="submission" date="2022-10" db="EMBL/GenBank/DDBJ databases">
        <authorList>
            <consortium name="ENA_rothamsted_submissions"/>
            <consortium name="culmorum"/>
            <person name="King R."/>
        </authorList>
    </citation>
    <scope>NUCLEOTIDE SEQUENCE</scope>
</reference>
<dbReference type="OrthoDB" id="433501at2759"/>
<dbReference type="Proteomes" id="UP001153620">
    <property type="component" value="Chromosome 2"/>
</dbReference>
<dbReference type="SUPFAM" id="SSF52058">
    <property type="entry name" value="L domain-like"/>
    <property type="match status" value="1"/>
</dbReference>
<feature type="compositionally biased region" description="Basic and acidic residues" evidence="1">
    <location>
        <begin position="395"/>
        <end position="404"/>
    </location>
</feature>